<organism evidence="2 3">
    <name type="scientific">Sphingobacterium athyrii</name>
    <dbReference type="NCBI Taxonomy" id="2152717"/>
    <lineage>
        <taxon>Bacteria</taxon>
        <taxon>Pseudomonadati</taxon>
        <taxon>Bacteroidota</taxon>
        <taxon>Sphingobacteriia</taxon>
        <taxon>Sphingobacteriales</taxon>
        <taxon>Sphingobacteriaceae</taxon>
        <taxon>Sphingobacterium</taxon>
    </lineage>
</organism>
<name>A0A363NP05_9SPHI</name>
<evidence type="ECO:0000259" key="1">
    <source>
        <dbReference type="Pfam" id="PF05076"/>
    </source>
</evidence>
<gene>
    <name evidence="2" type="ORF">DCO56_20100</name>
</gene>
<dbReference type="Pfam" id="PF05076">
    <property type="entry name" value="SUFU"/>
    <property type="match status" value="1"/>
</dbReference>
<dbReference type="EMBL" id="QCXX01000006">
    <property type="protein sequence ID" value="PUV22515.1"/>
    <property type="molecule type" value="Genomic_DNA"/>
</dbReference>
<keyword evidence="3" id="KW-1185">Reference proteome</keyword>
<reference evidence="2 3" key="1">
    <citation type="submission" date="2018-04" db="EMBL/GenBank/DDBJ databases">
        <title>Sphingobacterium sp. M46 Genome.</title>
        <authorList>
            <person name="Cheng J."/>
            <person name="Li Y."/>
        </authorList>
    </citation>
    <scope>NUCLEOTIDE SEQUENCE [LARGE SCALE GENOMIC DNA]</scope>
    <source>
        <strain evidence="2 3">M46</strain>
    </source>
</reference>
<sequence length="191" mass="22590">MDKDLYHQKLLAHYISNWGQYYKALTWEKGPYRDLGDHFRILEFPPTTERSMWAYATLGMSCFDDEFALELHIFSGEQDQTLVESLIVVAHFHRFGSRLGHWHTINWGRGWRLGSSCSYGLISLPYLDGPQLEVLTLEDNKSIHFYWLVPITEDELAFKREYGAEKLEEIFEERGLDYLDPFRDNIINFKN</sequence>
<comment type="caution">
    <text evidence="2">The sequence shown here is derived from an EMBL/GenBank/DDBJ whole genome shotgun (WGS) entry which is preliminary data.</text>
</comment>
<dbReference type="AlphaFoldDB" id="A0A363NP05"/>
<proteinExistence type="predicted"/>
<evidence type="ECO:0000313" key="3">
    <source>
        <dbReference type="Proteomes" id="UP000250831"/>
    </source>
</evidence>
<evidence type="ECO:0000313" key="2">
    <source>
        <dbReference type="EMBL" id="PUV22515.1"/>
    </source>
</evidence>
<dbReference type="OrthoDB" id="8479146at2"/>
<protein>
    <recommendedName>
        <fullName evidence="1">Suppressor of fused-like domain-containing protein</fullName>
    </recommendedName>
</protein>
<accession>A0A363NP05</accession>
<dbReference type="Proteomes" id="UP000250831">
    <property type="component" value="Unassembled WGS sequence"/>
</dbReference>
<dbReference type="InterPro" id="IPR020941">
    <property type="entry name" value="SUFU-like_domain"/>
</dbReference>
<feature type="domain" description="Suppressor of fused-like" evidence="1">
    <location>
        <begin position="37"/>
        <end position="183"/>
    </location>
</feature>
<dbReference type="RefSeq" id="WP_108635543.1">
    <property type="nucleotide sequence ID" value="NZ_QCXX01000006.1"/>
</dbReference>